<dbReference type="NCBIfam" id="TIGR00674">
    <property type="entry name" value="dapA"/>
    <property type="match status" value="1"/>
</dbReference>
<dbReference type="PROSITE" id="PS00665">
    <property type="entry name" value="DHDPS_1"/>
    <property type="match status" value="1"/>
</dbReference>
<evidence type="ECO:0000256" key="7">
    <source>
        <dbReference type="ARBA" id="ARBA00022915"/>
    </source>
</evidence>
<feature type="site" description="L-lysine inhibitor binding" evidence="16">
    <location>
        <position position="85"/>
    </location>
</feature>
<keyword evidence="6 12" id="KW-0028">Amino-acid biosynthesis</keyword>
<feature type="site" description="Part of a proton relay during catalysis" evidence="12 16">
    <location>
        <position position="112"/>
    </location>
</feature>
<evidence type="ECO:0000256" key="13">
    <source>
        <dbReference type="PIRNR" id="PIRNR001365"/>
    </source>
</evidence>
<evidence type="ECO:0000256" key="11">
    <source>
        <dbReference type="ARBA" id="ARBA00047836"/>
    </source>
</evidence>
<dbReference type="Proteomes" id="UP000009374">
    <property type="component" value="Unassembled WGS sequence"/>
</dbReference>
<proteinExistence type="inferred from homology"/>
<evidence type="ECO:0000256" key="12">
    <source>
        <dbReference type="HAMAP-Rule" id="MF_00418"/>
    </source>
</evidence>
<dbReference type="CDD" id="cd00950">
    <property type="entry name" value="DHDPS"/>
    <property type="match status" value="1"/>
</dbReference>
<evidence type="ECO:0000256" key="6">
    <source>
        <dbReference type="ARBA" id="ARBA00022605"/>
    </source>
</evidence>
<accession>C6HWT4</accession>
<evidence type="ECO:0000256" key="4">
    <source>
        <dbReference type="ARBA" id="ARBA00012086"/>
    </source>
</evidence>
<evidence type="ECO:0000256" key="5">
    <source>
        <dbReference type="ARBA" id="ARBA00022490"/>
    </source>
</evidence>
<dbReference type="EMBL" id="GG693871">
    <property type="protein sequence ID" value="EES52894.1"/>
    <property type="molecule type" value="Genomic_DNA"/>
</dbReference>
<sequence length="301" mass="31997">MFAGSMVALVTPFEKDPGGHGGRIDEKALRHLVDLHVKEGTRAIVPVGTTGESATLSHEEHEKVIGIVVEQAAGRVKVLAGTGSNSTEEAVALTRAAQRIGADGALVITPYYNRPTQEGLVRHYETLAARVSFPMVIYNVPARTGVNMLPETVARLAGIQAYVGVKEASGSISQVIDLMDRLEGRMAIYSGDDMLTYPILALGGHGTISVSANLVPRKMADLCDLALSGDLTGSLRIHRELVPLHRALGLETNPIPIKTAMEIAGMIGSFMRLPLVPMDLANRAKLEKVLGSLGIPSGGRR</sequence>
<dbReference type="InterPro" id="IPR020624">
    <property type="entry name" value="Schiff_base-form_aldolases_CS"/>
</dbReference>
<comment type="pathway">
    <text evidence="2 12">Amino-acid biosynthesis; L-lysine biosynthesis via DAP pathway; (S)-tetrahydrodipicolinate from L-aspartate: step 3/4.</text>
</comment>
<feature type="site" description="L-lysine inhibitor binding" evidence="16">
    <location>
        <position position="89"/>
    </location>
</feature>
<feature type="site" description="L-lysine inhibitor binding" evidence="16">
    <location>
        <position position="111"/>
    </location>
</feature>
<comment type="similarity">
    <text evidence="3 12 13">Belongs to the DapA family.</text>
</comment>
<dbReference type="InterPro" id="IPR013785">
    <property type="entry name" value="Aldolase_TIM"/>
</dbReference>
<comment type="caution">
    <text evidence="12">Was originally thought to be a dihydrodipicolinate synthase (DHDPS), catalyzing the condensation of (S)-aspartate-beta-semialdehyde [(S)-ASA] and pyruvate to dihydrodipicolinate (DHDP). However, it was shown in E.coli that the product of the enzymatic reaction is not dihydrodipicolinate but in fact (4S)-4-hydroxy-2,3,4,5-tetrahydro-(2S)-dipicolinic acid (HTPA), and that the consecutive dehydration reaction leading to DHDP is not spontaneous but catalyzed by DapB.</text>
</comment>
<dbReference type="GO" id="GO:0009089">
    <property type="term" value="P:lysine biosynthetic process via diaminopimelate"/>
    <property type="evidence" value="ECO:0007669"/>
    <property type="project" value="UniProtKB-UniRule"/>
</dbReference>
<dbReference type="PIRSF" id="PIRSF001365">
    <property type="entry name" value="DHDPS"/>
    <property type="match status" value="1"/>
</dbReference>
<keyword evidence="9 12" id="KW-0456">Lyase</keyword>
<keyword evidence="5 12" id="KW-0963">Cytoplasm</keyword>
<dbReference type="EC" id="4.3.3.7" evidence="4 12"/>
<keyword evidence="18" id="KW-1185">Reference proteome</keyword>
<comment type="subcellular location">
    <subcellularLocation>
        <location evidence="12">Cytoplasm</location>
    </subcellularLocation>
</comment>
<dbReference type="PANTHER" id="PTHR12128">
    <property type="entry name" value="DIHYDRODIPICOLINATE SYNTHASE"/>
    <property type="match status" value="1"/>
</dbReference>
<dbReference type="HAMAP" id="MF_00418">
    <property type="entry name" value="DapA"/>
    <property type="match status" value="1"/>
</dbReference>
<dbReference type="SUPFAM" id="SSF51569">
    <property type="entry name" value="Aldolase"/>
    <property type="match status" value="1"/>
</dbReference>
<feature type="binding site" evidence="12 15">
    <location>
        <position position="50"/>
    </location>
    <ligand>
        <name>pyruvate</name>
        <dbReference type="ChEBI" id="CHEBI:15361"/>
    </ligand>
</feature>
<feature type="site" description="L-lysine inhibitor binding; via carbonyl oxygen" evidence="16">
    <location>
        <position position="49"/>
    </location>
</feature>
<dbReference type="UniPathway" id="UPA00034">
    <property type="reaction ID" value="UER00017"/>
</dbReference>
<evidence type="ECO:0000313" key="17">
    <source>
        <dbReference type="EMBL" id="EES52894.1"/>
    </source>
</evidence>
<evidence type="ECO:0000256" key="10">
    <source>
        <dbReference type="ARBA" id="ARBA00023270"/>
    </source>
</evidence>
<gene>
    <name evidence="12" type="primary">dapA</name>
    <name evidence="17" type="ORF">UBAL3_82700009</name>
</gene>
<evidence type="ECO:0000256" key="9">
    <source>
        <dbReference type="ARBA" id="ARBA00023239"/>
    </source>
</evidence>
<evidence type="ECO:0000256" key="16">
    <source>
        <dbReference type="PIRSR" id="PIRSR001365-3"/>
    </source>
</evidence>
<organism evidence="17 18">
    <name type="scientific">Leptospirillum ferrodiazotrophum</name>
    <dbReference type="NCBI Taxonomy" id="412449"/>
    <lineage>
        <taxon>Bacteria</taxon>
        <taxon>Pseudomonadati</taxon>
        <taxon>Nitrospirota</taxon>
        <taxon>Nitrospiria</taxon>
        <taxon>Nitrospirales</taxon>
        <taxon>Nitrospiraceae</taxon>
        <taxon>Leptospirillum</taxon>
    </lineage>
</organism>
<dbReference type="GO" id="GO:0008840">
    <property type="term" value="F:4-hydroxy-tetrahydrodipicolinate synthase activity"/>
    <property type="evidence" value="ECO:0007669"/>
    <property type="project" value="UniProtKB-UniRule"/>
</dbReference>
<dbReference type="Pfam" id="PF00701">
    <property type="entry name" value="DHDPS"/>
    <property type="match status" value="1"/>
</dbReference>
<evidence type="ECO:0000256" key="3">
    <source>
        <dbReference type="ARBA" id="ARBA00007592"/>
    </source>
</evidence>
<dbReference type="GO" id="GO:0019877">
    <property type="term" value="P:diaminopimelate biosynthetic process"/>
    <property type="evidence" value="ECO:0007669"/>
    <property type="project" value="UniProtKB-UniRule"/>
</dbReference>
<evidence type="ECO:0000256" key="8">
    <source>
        <dbReference type="ARBA" id="ARBA00023154"/>
    </source>
</evidence>
<dbReference type="PANTHER" id="PTHR12128:SF66">
    <property type="entry name" value="4-HYDROXY-2-OXOGLUTARATE ALDOLASE, MITOCHONDRIAL"/>
    <property type="match status" value="1"/>
</dbReference>
<comment type="function">
    <text evidence="1 12">Catalyzes the condensation of (S)-aspartate-beta-semialdehyde [(S)-ASA] and pyruvate to 4-hydroxy-tetrahydrodipicolinate (HTPA).</text>
</comment>
<evidence type="ECO:0000256" key="15">
    <source>
        <dbReference type="PIRSR" id="PIRSR001365-2"/>
    </source>
</evidence>
<dbReference type="PRINTS" id="PR00146">
    <property type="entry name" value="DHPICSNTHASE"/>
</dbReference>
<dbReference type="SMART" id="SM01130">
    <property type="entry name" value="DHDPS"/>
    <property type="match status" value="1"/>
</dbReference>
<feature type="active site" description="Proton donor/acceptor" evidence="12 14">
    <location>
        <position position="138"/>
    </location>
</feature>
<protein>
    <recommendedName>
        <fullName evidence="4 12">4-hydroxy-tetrahydrodipicolinate synthase</fullName>
        <shortName evidence="12">HTPA synthase</shortName>
        <ecNumber evidence="4 12">4.3.3.7</ecNumber>
    </recommendedName>
</protein>
<evidence type="ECO:0000256" key="2">
    <source>
        <dbReference type="ARBA" id="ARBA00005120"/>
    </source>
</evidence>
<dbReference type="Gene3D" id="3.20.20.70">
    <property type="entry name" value="Aldolase class I"/>
    <property type="match status" value="1"/>
</dbReference>
<feature type="site" description="L-lysine inhibitor binding; via carbonyl oxygen" evidence="16">
    <location>
        <position position="54"/>
    </location>
</feature>
<feature type="active site" description="Schiff-base intermediate with substrate" evidence="12 14">
    <location>
        <position position="166"/>
    </location>
</feature>
<dbReference type="GO" id="GO:0005829">
    <property type="term" value="C:cytosol"/>
    <property type="evidence" value="ECO:0007669"/>
    <property type="project" value="TreeGrafter"/>
</dbReference>
<comment type="catalytic activity">
    <reaction evidence="11 12">
        <text>L-aspartate 4-semialdehyde + pyruvate = (2S,4S)-4-hydroxy-2,3,4,5-tetrahydrodipicolinate + H2O + H(+)</text>
        <dbReference type="Rhea" id="RHEA:34171"/>
        <dbReference type="ChEBI" id="CHEBI:15361"/>
        <dbReference type="ChEBI" id="CHEBI:15377"/>
        <dbReference type="ChEBI" id="CHEBI:15378"/>
        <dbReference type="ChEBI" id="CHEBI:67139"/>
        <dbReference type="ChEBI" id="CHEBI:537519"/>
        <dbReference type="EC" id="4.3.3.7"/>
    </reaction>
</comment>
<evidence type="ECO:0000256" key="1">
    <source>
        <dbReference type="ARBA" id="ARBA00003294"/>
    </source>
</evidence>
<comment type="subunit">
    <text evidence="12">Homotetramer; dimer of dimers.</text>
</comment>
<name>C6HWT4_9BACT</name>
<reference evidence="17 18" key="1">
    <citation type="journal article" date="2009" name="Appl. Environ. Microbiol.">
        <title>Community genomic and proteomic analyses of chemoautotrophic iron-oxidizing "Leptospirillum rubarum" (Group II) and "Leptospirillum ferrodiazotrophum" (Group III) bacteria in acid mine drainage biofilms.</title>
        <authorList>
            <person name="Goltsman D.S."/>
            <person name="Denef V.J."/>
            <person name="Singer S.W."/>
            <person name="VerBerkmoes N.C."/>
            <person name="Lefsrud M."/>
            <person name="Mueller R.S."/>
            <person name="Dick G.J."/>
            <person name="Sun C.L."/>
            <person name="Wheeler K.E."/>
            <person name="Zemla A."/>
            <person name="Baker B.J."/>
            <person name="Hauser L."/>
            <person name="Land M."/>
            <person name="Shah M.B."/>
            <person name="Thelen M.P."/>
            <person name="Hettich R.L."/>
            <person name="Banfield J.F."/>
        </authorList>
    </citation>
    <scope>NUCLEOTIDE SEQUENCE [LARGE SCALE GENOMIC DNA]</scope>
</reference>
<evidence type="ECO:0000313" key="18">
    <source>
        <dbReference type="Proteomes" id="UP000009374"/>
    </source>
</evidence>
<feature type="binding site" evidence="12 15">
    <location>
        <position position="208"/>
    </location>
    <ligand>
        <name>pyruvate</name>
        <dbReference type="ChEBI" id="CHEBI:15361"/>
    </ligand>
</feature>
<dbReference type="InterPro" id="IPR005263">
    <property type="entry name" value="DapA"/>
</dbReference>
<feature type="site" description="Part of a proton relay during catalysis" evidence="12">
    <location>
        <position position="49"/>
    </location>
</feature>
<dbReference type="InterPro" id="IPR002220">
    <property type="entry name" value="DapA-like"/>
</dbReference>
<evidence type="ECO:0000256" key="14">
    <source>
        <dbReference type="PIRSR" id="PIRSR001365-1"/>
    </source>
</evidence>
<keyword evidence="8 12" id="KW-0457">Lysine biosynthesis</keyword>
<keyword evidence="10 12" id="KW-0704">Schiff base</keyword>
<dbReference type="AlphaFoldDB" id="C6HWT4"/>
<keyword evidence="7 12" id="KW-0220">Diaminopimelate biosynthesis</keyword>